<evidence type="ECO:0000313" key="3">
    <source>
        <dbReference type="Proteomes" id="UP001464378"/>
    </source>
</evidence>
<dbReference type="Pfam" id="PF17425">
    <property type="entry name" value="Arylsulfotran_N"/>
    <property type="match status" value="1"/>
</dbReference>
<sequence length="586" mass="64501">MTTKRIKKALLILVIAAAVLAVGVPMVVTAVSKAFTAQEHVVRTDWEIDAGAVIDQSEEFRVDIAQAKLGDGLRAVQLVPQDMDEEGFTYYDLDVQRRLDGALQSLKELSGISWTATMPLAVLNPFGTGSNGLYLYFETDMATKVTYTVHVEGGDIADFTAAAADSSGQEFTKTHEFQLIGLVPGETNQVTLTMTGQWGNARQIVTFTVDMPSTSSGYSTRLEVTEGASDQAQADGLFAMMRVNGYLGYGFFFDNDGVLRYEMVLEGYGLDRLLFDGDEIITCVSSSKLARIDGLGRVTQVYRLDGYDLHHDIGLGADGEVLALAEVTGGETVEDRLLSIDPDTGAVTELVDFSQLMAPYFETTRPVGAGDDFFWQAGEWDWLHLNSVQYMAEDDSVIISSRETSSIIKVTGLHSTPAVDWLAGDERFWADTAYAGLCLTQEGDFVPQYGQHCVEYYADGEEAGVYYLALYNNNYWSLNSRDGLTLEVADSVGTELYGDGDDASQVYVYRIDENARTYSLVSSFDVPYSSIVSNASPCGDNWVVNSGVAMVFGEYDSAGQLIRQYAYDCTMQNYRTFKYDMAIWFQ</sequence>
<dbReference type="Pfam" id="PF05935">
    <property type="entry name" value="Arylsulfotrans"/>
    <property type="match status" value="1"/>
</dbReference>
<dbReference type="InterPro" id="IPR035391">
    <property type="entry name" value="Arylsulfotran_N"/>
</dbReference>
<evidence type="ECO:0000313" key="2">
    <source>
        <dbReference type="EMBL" id="MEQ2442643.1"/>
    </source>
</evidence>
<evidence type="ECO:0000259" key="1">
    <source>
        <dbReference type="Pfam" id="PF17425"/>
    </source>
</evidence>
<dbReference type="InterPro" id="IPR038477">
    <property type="entry name" value="ASST_N_sf"/>
</dbReference>
<reference evidence="2 3" key="1">
    <citation type="submission" date="2024-03" db="EMBL/GenBank/DDBJ databases">
        <title>Human intestinal bacterial collection.</title>
        <authorList>
            <person name="Pauvert C."/>
            <person name="Hitch T.C.A."/>
            <person name="Clavel T."/>
        </authorList>
    </citation>
    <scope>NUCLEOTIDE SEQUENCE [LARGE SCALE GENOMIC DNA]</scope>
    <source>
        <strain evidence="2 3">CLA-AP-H29</strain>
    </source>
</reference>
<keyword evidence="3" id="KW-1185">Reference proteome</keyword>
<dbReference type="PANTHER" id="PTHR35340">
    <property type="entry name" value="PQQ ENZYME REPEAT PROTEIN-RELATED"/>
    <property type="match status" value="1"/>
</dbReference>
<dbReference type="EMBL" id="JBBMFK010000004">
    <property type="protein sequence ID" value="MEQ2442643.1"/>
    <property type="molecule type" value="Genomic_DNA"/>
</dbReference>
<dbReference type="InterPro" id="IPR010262">
    <property type="entry name" value="Arylsulfotransferase_bact"/>
</dbReference>
<dbReference type="PANTHER" id="PTHR35340:SF5">
    <property type="entry name" value="ASST-DOMAIN-CONTAINING PROTEIN"/>
    <property type="match status" value="1"/>
</dbReference>
<proteinExistence type="predicted"/>
<accession>A0ABV1E5R4</accession>
<name>A0ABV1E5R4_9FIRM</name>
<dbReference type="InterPro" id="IPR053143">
    <property type="entry name" value="Arylsulfate_ST"/>
</dbReference>
<dbReference type="Proteomes" id="UP001464378">
    <property type="component" value="Unassembled WGS sequence"/>
</dbReference>
<comment type="caution">
    <text evidence="2">The sequence shown here is derived from an EMBL/GenBank/DDBJ whole genome shotgun (WGS) entry which is preliminary data.</text>
</comment>
<dbReference type="Gene3D" id="2.60.40.3100">
    <property type="entry name" value="Arylsulphate sulphotransferase monomer, N-terminal domain"/>
    <property type="match status" value="1"/>
</dbReference>
<gene>
    <name evidence="2" type="ORF">WMO64_04105</name>
</gene>
<organism evidence="2 3">
    <name type="scientific">Pseudoflavonifractor intestinihominis</name>
    <dbReference type="NCBI Taxonomy" id="3133171"/>
    <lineage>
        <taxon>Bacteria</taxon>
        <taxon>Bacillati</taxon>
        <taxon>Bacillota</taxon>
        <taxon>Clostridia</taxon>
        <taxon>Eubacteriales</taxon>
        <taxon>Oscillospiraceae</taxon>
        <taxon>Pseudoflavonifractor</taxon>
    </lineage>
</organism>
<protein>
    <submittedName>
        <fullName evidence="2">Aryl-sulfate sulfotransferase</fullName>
    </submittedName>
</protein>
<dbReference type="RefSeq" id="WP_349231100.1">
    <property type="nucleotide sequence ID" value="NZ_JBBMFK010000004.1"/>
</dbReference>
<feature type="domain" description="Arylsulfotransferase N-terminal" evidence="1">
    <location>
        <begin position="121"/>
        <end position="212"/>
    </location>
</feature>